<evidence type="ECO:0000256" key="3">
    <source>
        <dbReference type="SAM" id="SignalP"/>
    </source>
</evidence>
<dbReference type="EMBL" id="JAQQWP010000013">
    <property type="protein sequence ID" value="KAK8092550.1"/>
    <property type="molecule type" value="Genomic_DNA"/>
</dbReference>
<name>A0AAW0Q4D6_9PEZI</name>
<accession>A0AAW0Q4D6</accession>
<dbReference type="AlphaFoldDB" id="A0AAW0Q4D6"/>
<keyword evidence="2" id="KW-0812">Transmembrane</keyword>
<evidence type="ECO:0000256" key="1">
    <source>
        <dbReference type="SAM" id="MobiDB-lite"/>
    </source>
</evidence>
<dbReference type="SUPFAM" id="SSF89372">
    <property type="entry name" value="Fucose-specific lectin"/>
    <property type="match status" value="1"/>
</dbReference>
<protein>
    <recommendedName>
        <fullName evidence="6">Fucose-specific lectin</fullName>
    </recommendedName>
</protein>
<evidence type="ECO:0000313" key="5">
    <source>
        <dbReference type="Proteomes" id="UP001392437"/>
    </source>
</evidence>
<keyword evidence="5" id="KW-1185">Reference proteome</keyword>
<feature type="chain" id="PRO_5043586917" description="Fucose-specific lectin" evidence="3">
    <location>
        <begin position="26"/>
        <end position="490"/>
    </location>
</feature>
<keyword evidence="2" id="KW-1133">Transmembrane helix</keyword>
<dbReference type="Proteomes" id="UP001392437">
    <property type="component" value="Unassembled WGS sequence"/>
</dbReference>
<feature type="region of interest" description="Disordered" evidence="1">
    <location>
        <begin position="367"/>
        <end position="490"/>
    </location>
</feature>
<keyword evidence="3" id="KW-0732">Signal</keyword>
<sequence length="490" mass="52872">MALTSRNVLVLFGAAFQFCLRYAQASQIAAFVNAGFDAPQVVMYDSASESILYSLCNSYETPIFPGNKSAAFELPPEHPPLPGTHVSVIGYADQNGTIQRKEQTRWVNSGLSVPWESIGNIAAGFAVTDKITVITPEYDSDDEPNLFISTTISDKEGVWGIDAIPISIHAVNLSDSGNILPIQSNMTTSGFAFEHDHAVPKWSFDALDPQSAPLGLAFGSREALSVFYVGRDKQLRQVRREQNDDHTFKWSNGTRPGAAAWPLADDPSAHFGVAYNVQADRIWVYYVSNRTMMQLYQPKGGQWRDAVALPKFNATTSSDEENGGGGGGLSKGAKIGIGVGVGLGVPLLLAAIAAYVFRHSRNSRRNRAAENAALQDAHSAAVAPPSQVGSPAPRYTSGYWQPQPGPPPHDGPWPHHLSGVPYSDQNGYAKPEAGYGWGPEDQKLQQYQYAGQAPTHQHQSPPPQAPPVFEMGNSQVAPPPQELASGHVDK</sequence>
<evidence type="ECO:0000256" key="2">
    <source>
        <dbReference type="SAM" id="Phobius"/>
    </source>
</evidence>
<proteinExistence type="predicted"/>
<feature type="transmembrane region" description="Helical" evidence="2">
    <location>
        <begin position="335"/>
        <end position="357"/>
    </location>
</feature>
<evidence type="ECO:0008006" key="6">
    <source>
        <dbReference type="Google" id="ProtNLM"/>
    </source>
</evidence>
<keyword evidence="2" id="KW-0472">Membrane</keyword>
<dbReference type="Gene3D" id="2.120.10.70">
    <property type="entry name" value="Fucose-specific lectin"/>
    <property type="match status" value="1"/>
</dbReference>
<feature type="signal peptide" evidence="3">
    <location>
        <begin position="1"/>
        <end position="25"/>
    </location>
</feature>
<comment type="caution">
    <text evidence="4">The sequence shown here is derived from an EMBL/GenBank/DDBJ whole genome shotgun (WGS) entry which is preliminary data.</text>
</comment>
<evidence type="ECO:0000313" key="4">
    <source>
        <dbReference type="EMBL" id="KAK8092550.1"/>
    </source>
</evidence>
<organism evidence="4 5">
    <name type="scientific">Apiospora kogelbergensis</name>
    <dbReference type="NCBI Taxonomy" id="1337665"/>
    <lineage>
        <taxon>Eukaryota</taxon>
        <taxon>Fungi</taxon>
        <taxon>Dikarya</taxon>
        <taxon>Ascomycota</taxon>
        <taxon>Pezizomycotina</taxon>
        <taxon>Sordariomycetes</taxon>
        <taxon>Xylariomycetidae</taxon>
        <taxon>Amphisphaeriales</taxon>
        <taxon>Apiosporaceae</taxon>
        <taxon>Apiospora</taxon>
    </lineage>
</organism>
<gene>
    <name evidence="4" type="ORF">PG999_014749</name>
</gene>
<reference evidence="4 5" key="1">
    <citation type="submission" date="2023-01" db="EMBL/GenBank/DDBJ databases">
        <title>Analysis of 21 Apiospora genomes using comparative genomics revels a genus with tremendous synthesis potential of carbohydrate active enzymes and secondary metabolites.</title>
        <authorList>
            <person name="Sorensen T."/>
        </authorList>
    </citation>
    <scope>NUCLEOTIDE SEQUENCE [LARGE SCALE GENOMIC DNA]</scope>
    <source>
        <strain evidence="4 5">CBS 117206</strain>
    </source>
</reference>